<dbReference type="RefSeq" id="WP_256612715.1">
    <property type="nucleotide sequence ID" value="NZ_JANIBM010000051.1"/>
</dbReference>
<accession>A0ABT1UMP5</accession>
<protein>
    <submittedName>
        <fullName evidence="2">TraV family lipoprotein</fullName>
    </submittedName>
</protein>
<feature type="compositionally biased region" description="Basic and acidic residues" evidence="1">
    <location>
        <begin position="142"/>
        <end position="162"/>
    </location>
</feature>
<name>A0ABT1UMP5_9GAMM</name>
<feature type="region of interest" description="Disordered" evidence="1">
    <location>
        <begin position="47"/>
        <end position="86"/>
    </location>
</feature>
<evidence type="ECO:0000256" key="1">
    <source>
        <dbReference type="SAM" id="MobiDB-lite"/>
    </source>
</evidence>
<feature type="compositionally biased region" description="Polar residues" evidence="1">
    <location>
        <begin position="64"/>
        <end position="74"/>
    </location>
</feature>
<comment type="caution">
    <text evidence="2">The sequence shown here is derived from an EMBL/GenBank/DDBJ whole genome shotgun (WGS) entry which is preliminary data.</text>
</comment>
<proteinExistence type="predicted"/>
<dbReference type="Proteomes" id="UP001524569">
    <property type="component" value="Unassembled WGS sequence"/>
</dbReference>
<dbReference type="PROSITE" id="PS51257">
    <property type="entry name" value="PROKAR_LIPOPROTEIN"/>
    <property type="match status" value="1"/>
</dbReference>
<dbReference type="Pfam" id="PF09676">
    <property type="entry name" value="TraV"/>
    <property type="match status" value="1"/>
</dbReference>
<feature type="region of interest" description="Disordered" evidence="1">
    <location>
        <begin position="142"/>
        <end position="184"/>
    </location>
</feature>
<sequence>MFRSVLLIVLVPLLGACTLIPDSYGCKGMPDDPICMSTERAYQVTDNALPSGEGTAPSEATKPQPVTLTGSGREQSPVPHIEDPTPIRTPSEVMRIWIAPWEDKDGDLNVSGYVFTEIEPRRWMIGKKSVTQNPQLRALQVEQREPPKRDKFDLDGLGDGKKMGVGGGKMPEGFESLLKAKSPF</sequence>
<evidence type="ECO:0000313" key="2">
    <source>
        <dbReference type="EMBL" id="MCQ8183493.1"/>
    </source>
</evidence>
<gene>
    <name evidence="2" type="ORF">NP603_20445</name>
</gene>
<reference evidence="2 3" key="1">
    <citation type="submission" date="2022-07" db="EMBL/GenBank/DDBJ databases">
        <title>Methylomonas rivi sp. nov., Methylomonas rosea sp. nov., Methylomonas aureus sp. nov. and Methylomonas subterranea sp. nov., four novel methanotrophs isolated from a freshwater creek and the deep terrestrial subsurface.</title>
        <authorList>
            <person name="Abin C."/>
            <person name="Sankaranarayanan K."/>
            <person name="Garner C."/>
            <person name="Sindelar R."/>
            <person name="Kotary K."/>
            <person name="Garner R."/>
            <person name="Barclay S."/>
            <person name="Lawson P."/>
            <person name="Krumholz L."/>
        </authorList>
    </citation>
    <scope>NUCLEOTIDE SEQUENCE [LARGE SCALE GENOMIC DNA]</scope>
    <source>
        <strain evidence="2 3">SURF-1</strain>
    </source>
</reference>
<evidence type="ECO:0000313" key="3">
    <source>
        <dbReference type="Proteomes" id="UP001524569"/>
    </source>
</evidence>
<keyword evidence="3" id="KW-1185">Reference proteome</keyword>
<keyword evidence="2" id="KW-0449">Lipoprotein</keyword>
<dbReference type="EMBL" id="JANIBM010000051">
    <property type="protein sequence ID" value="MCQ8183493.1"/>
    <property type="molecule type" value="Genomic_DNA"/>
</dbReference>
<dbReference type="InterPro" id="IPR014118">
    <property type="entry name" value="T4SS_TraV"/>
</dbReference>
<organism evidence="2 3">
    <name type="scientific">Methylomonas aurea</name>
    <dbReference type="NCBI Taxonomy" id="2952224"/>
    <lineage>
        <taxon>Bacteria</taxon>
        <taxon>Pseudomonadati</taxon>
        <taxon>Pseudomonadota</taxon>
        <taxon>Gammaproteobacteria</taxon>
        <taxon>Methylococcales</taxon>
        <taxon>Methylococcaceae</taxon>
        <taxon>Methylomonas</taxon>
    </lineage>
</organism>